<dbReference type="Gene3D" id="1.20.1310.10">
    <property type="entry name" value="Cullin Repeats"/>
    <property type="match status" value="4"/>
</dbReference>
<dbReference type="InterPro" id="IPR016158">
    <property type="entry name" value="Cullin_homology"/>
</dbReference>
<dbReference type="SUPFAM" id="SSF46785">
    <property type="entry name" value="Winged helix' DNA-binding domain"/>
    <property type="match status" value="1"/>
</dbReference>
<dbReference type="GO" id="GO:0006511">
    <property type="term" value="P:ubiquitin-dependent protein catabolic process"/>
    <property type="evidence" value="ECO:0007669"/>
    <property type="project" value="InterPro"/>
</dbReference>
<keyword evidence="9" id="KW-1185">Reference proteome</keyword>
<dbReference type="InterPro" id="IPR001373">
    <property type="entry name" value="Cullin_N"/>
</dbReference>
<evidence type="ECO:0000256" key="6">
    <source>
        <dbReference type="SAM" id="MobiDB-lite"/>
    </source>
</evidence>
<feature type="region of interest" description="Disordered" evidence="6">
    <location>
        <begin position="333"/>
        <end position="363"/>
    </location>
</feature>
<gene>
    <name evidence="8" type="ORF">KFE25_000807</name>
</gene>
<dbReference type="SUPFAM" id="SSF75632">
    <property type="entry name" value="Cullin homology domain"/>
    <property type="match status" value="1"/>
</dbReference>
<dbReference type="FunFam" id="1.10.10.10:FF:000014">
    <property type="entry name" value="Cullin 1"/>
    <property type="match status" value="1"/>
</dbReference>
<organism evidence="8 9">
    <name type="scientific">Diacronema lutheri</name>
    <name type="common">Unicellular marine alga</name>
    <name type="synonym">Monochrysis lutheri</name>
    <dbReference type="NCBI Taxonomy" id="2081491"/>
    <lineage>
        <taxon>Eukaryota</taxon>
        <taxon>Haptista</taxon>
        <taxon>Haptophyta</taxon>
        <taxon>Pavlovophyceae</taxon>
        <taxon>Pavlovales</taxon>
        <taxon>Pavlovaceae</taxon>
        <taxon>Diacronema</taxon>
    </lineage>
</organism>
<dbReference type="FunFam" id="1.20.1310.10:FF:000001">
    <property type="entry name" value="Cullin 3"/>
    <property type="match status" value="1"/>
</dbReference>
<dbReference type="InterPro" id="IPR019559">
    <property type="entry name" value="Cullin_neddylation_domain"/>
</dbReference>
<dbReference type="OMA" id="IREWDRY"/>
<sequence length="776" mass="88695">MNAAVITLDDGWQKLKTQGVLKIQEILEDLTENVYRIRITTDEYSQLYTTVYSMCTQKPPHNWSEQLYNNYCTSVKEYLSARVLPRIKAKSNEAMLRELARRWENHKLMVRFLSHVFKYLDRFYVKRFSLPELSDVGSAAFHEIVFNAVKRDVRAVLLSLVLREREGELVDRKLVKDVVAIFVDMGGARNSLEVYTSDFEDHLLSATREFYRVQASAWTEQDSFPDYMAKAEDRVAQEAARVTHYLHPSTEGKLLQVCEDELLAIPETKLLEKENSGCEALLRDHKSDDLARMYRLFSRVATGLQPIGAIVRKHITEVGMALVRKQEGAAGGAAAAAQPGAGAGDGDAPTDEPTDAAKAAAASTADMNPYVQELLDMHDRYHELVKECFGQNAIFQKAMKEAFETFVNKDIHKVTTADMLSNFCDNLLKKSGERLDEQQLDDKLEKVVRLFSYLTDKDIFAEFYKKQLAKRLLLQRSASDDAERSMIAKLKLKCGAQFTSKLEGMVTDMNLSSEHQTAFVEWMNAKDVKLETDLTVQVLTTGFWPTYKSDELNLPSEMVACVSAFKEYYDSRTSHRRLRWVHNLGSAQVVGTFQPGGKKKQHDLIVSTYQACILLLFNSQERYTCDEVQQALKLPVDDLKRYLLSLCLGKYPILLKTPPTKDVDPSHTFAPNLEFTDRARRVKVPMLTAKVTQEEKETTRQTVDEDRKHAIEAAIVRIMKTRKSLDHQKLVLEASQQLMRHFKPDPKQIKKRIEDLIAREYLERDASRSSVYKYLA</sequence>
<dbReference type="Gene3D" id="1.10.10.10">
    <property type="entry name" value="Winged helix-like DNA-binding domain superfamily/Winged helix DNA-binding domain"/>
    <property type="match status" value="1"/>
</dbReference>
<protein>
    <recommendedName>
        <fullName evidence="7">Cullin family profile domain-containing protein</fullName>
    </recommendedName>
</protein>
<evidence type="ECO:0000256" key="3">
    <source>
        <dbReference type="ARBA" id="ARBA00022843"/>
    </source>
</evidence>
<evidence type="ECO:0000256" key="4">
    <source>
        <dbReference type="PROSITE-ProRule" id="PRU00330"/>
    </source>
</evidence>
<dbReference type="PROSITE" id="PS50069">
    <property type="entry name" value="CULLIN_2"/>
    <property type="match status" value="1"/>
</dbReference>
<evidence type="ECO:0000313" key="9">
    <source>
        <dbReference type="Proteomes" id="UP000751190"/>
    </source>
</evidence>
<dbReference type="EMBL" id="JAGTXO010000006">
    <property type="protein sequence ID" value="KAG8467491.1"/>
    <property type="molecule type" value="Genomic_DNA"/>
</dbReference>
<dbReference type="InterPro" id="IPR016159">
    <property type="entry name" value="Cullin_repeat-like_dom_sf"/>
</dbReference>
<dbReference type="PANTHER" id="PTHR11932">
    <property type="entry name" value="CULLIN"/>
    <property type="match status" value="1"/>
</dbReference>
<dbReference type="FunFam" id="1.20.1310.10:FF:000002">
    <property type="entry name" value="cullin-3 isoform X1"/>
    <property type="match status" value="1"/>
</dbReference>
<dbReference type="Pfam" id="PF26557">
    <property type="entry name" value="Cullin_AB"/>
    <property type="match status" value="1"/>
</dbReference>
<dbReference type="InterPro" id="IPR036390">
    <property type="entry name" value="WH_DNA-bd_sf"/>
</dbReference>
<name>A0A8J5XR39_DIALT</name>
<evidence type="ECO:0000259" key="7">
    <source>
        <dbReference type="PROSITE" id="PS50069"/>
    </source>
</evidence>
<feature type="domain" description="Cullin family profile" evidence="7">
    <location>
        <begin position="415"/>
        <end position="647"/>
    </location>
</feature>
<reference evidence="8" key="1">
    <citation type="submission" date="2021-05" db="EMBL/GenBank/DDBJ databases">
        <title>The genome of the haptophyte Pavlova lutheri (Diacronema luteri, Pavlovales) - a model for lipid biosynthesis in eukaryotic algae.</title>
        <authorList>
            <person name="Hulatt C.J."/>
            <person name="Posewitz M.C."/>
        </authorList>
    </citation>
    <scope>NUCLEOTIDE SEQUENCE</scope>
    <source>
        <strain evidence="8">NIVA-4/92</strain>
    </source>
</reference>
<dbReference type="InterPro" id="IPR036317">
    <property type="entry name" value="Cullin_homology_sf"/>
</dbReference>
<dbReference type="InterPro" id="IPR059120">
    <property type="entry name" value="Cullin-like_AB"/>
</dbReference>
<dbReference type="GO" id="GO:0031625">
    <property type="term" value="F:ubiquitin protein ligase binding"/>
    <property type="evidence" value="ECO:0007669"/>
    <property type="project" value="InterPro"/>
</dbReference>
<keyword evidence="3" id="KW-0832">Ubl conjugation</keyword>
<dbReference type="Gene3D" id="3.30.230.130">
    <property type="entry name" value="Cullin, Chain C, Domain 2"/>
    <property type="match status" value="1"/>
</dbReference>
<dbReference type="InterPro" id="IPR045093">
    <property type="entry name" value="Cullin"/>
</dbReference>
<evidence type="ECO:0000313" key="8">
    <source>
        <dbReference type="EMBL" id="KAG8467491.1"/>
    </source>
</evidence>
<dbReference type="Pfam" id="PF10557">
    <property type="entry name" value="Cullin_Nedd8"/>
    <property type="match status" value="1"/>
</dbReference>
<comment type="caution">
    <text evidence="8">The sequence shown here is derived from an EMBL/GenBank/DDBJ whole genome shotgun (WGS) entry which is preliminary data.</text>
</comment>
<keyword evidence="2" id="KW-1017">Isopeptide bond</keyword>
<dbReference type="Pfam" id="PF00888">
    <property type="entry name" value="Cullin"/>
    <property type="match status" value="1"/>
</dbReference>
<comment type="similarity">
    <text evidence="1 4 5">Belongs to the cullin family.</text>
</comment>
<dbReference type="SUPFAM" id="SSF74788">
    <property type="entry name" value="Cullin repeat-like"/>
    <property type="match status" value="1"/>
</dbReference>
<dbReference type="AlphaFoldDB" id="A0A8J5XR39"/>
<accession>A0A8J5XR39</accession>
<dbReference type="Proteomes" id="UP000751190">
    <property type="component" value="Unassembled WGS sequence"/>
</dbReference>
<dbReference type="SMART" id="SM00182">
    <property type="entry name" value="CULLIN"/>
    <property type="match status" value="1"/>
</dbReference>
<proteinExistence type="inferred from homology"/>
<dbReference type="OrthoDB" id="27073at2759"/>
<dbReference type="SMART" id="SM00884">
    <property type="entry name" value="Cullin_Nedd8"/>
    <property type="match status" value="1"/>
</dbReference>
<evidence type="ECO:0000256" key="2">
    <source>
        <dbReference type="ARBA" id="ARBA00022499"/>
    </source>
</evidence>
<evidence type="ECO:0000256" key="1">
    <source>
        <dbReference type="ARBA" id="ARBA00006019"/>
    </source>
</evidence>
<dbReference type="InterPro" id="IPR036388">
    <property type="entry name" value="WH-like_DNA-bd_sf"/>
</dbReference>
<evidence type="ECO:0000256" key="5">
    <source>
        <dbReference type="RuleBase" id="RU003829"/>
    </source>
</evidence>